<dbReference type="SUPFAM" id="SSF55729">
    <property type="entry name" value="Acyl-CoA N-acyltransferases (Nat)"/>
    <property type="match status" value="1"/>
</dbReference>
<dbReference type="Proteomes" id="UP001152599">
    <property type="component" value="Unassembled WGS sequence"/>
</dbReference>
<comment type="caution">
    <text evidence="1">The sequence shown here is derived from an EMBL/GenBank/DDBJ whole genome shotgun (WGS) entry which is preliminary data.</text>
</comment>
<dbReference type="EMBL" id="JANCMU010000001">
    <property type="protein sequence ID" value="MDG4945226.1"/>
    <property type="molecule type" value="Genomic_DNA"/>
</dbReference>
<evidence type="ECO:0000313" key="1">
    <source>
        <dbReference type="EMBL" id="MDG4945226.1"/>
    </source>
</evidence>
<dbReference type="AlphaFoldDB" id="A0A9X4RU19"/>
<sequence>MLQYIPYSEIDFRRYNDCVSNSLEPIVYAESWFLDIVTQKDWSVLVYNNYEAVMPIPYARMKRSFWKKSLVQPYFAQQLGVISKTPLAKKIHLEFLNELKDLKPLVYHLNHLQTSVLSDLGLKTRKNYVLDLNKPYEELYYGFSTSKRQGVKKGKQNNLKVSDIAIDDFISFQAKHMPLKESAQILRKKNQLFEYCLSQDLGEIYAVKKEEEVISIAFFTKYRNRFYYSQSAASEMGRKLFATDFILNYLIEKHANTPTILDFEGSEIPGVGKFMERFGAENQPYMVVST</sequence>
<name>A0A9X4RU19_9FLAO</name>
<organism evidence="1 2">
    <name type="scientific">Profundicola chukchiensis</name>
    <dbReference type="NCBI Taxonomy" id="2961959"/>
    <lineage>
        <taxon>Bacteria</taxon>
        <taxon>Pseudomonadati</taxon>
        <taxon>Bacteroidota</taxon>
        <taxon>Flavobacteriia</taxon>
        <taxon>Flavobacteriales</taxon>
        <taxon>Weeksellaceae</taxon>
        <taxon>Profundicola</taxon>
    </lineage>
</organism>
<evidence type="ECO:0000313" key="2">
    <source>
        <dbReference type="Proteomes" id="UP001152599"/>
    </source>
</evidence>
<dbReference type="RefSeq" id="WP_304419911.1">
    <property type="nucleotide sequence ID" value="NZ_JANCMU010000001.1"/>
</dbReference>
<evidence type="ECO:0008006" key="3">
    <source>
        <dbReference type="Google" id="ProtNLM"/>
    </source>
</evidence>
<dbReference type="InterPro" id="IPR016181">
    <property type="entry name" value="Acyl_CoA_acyltransferase"/>
</dbReference>
<reference evidence="1" key="1">
    <citation type="submission" date="2022-07" db="EMBL/GenBank/DDBJ databases">
        <title>Description and genome-wide analysis of Profundicola chukchiensis gen. nov., sp. nov., marine bacteria isolated from bottom sediments of the Chukchi Sea.</title>
        <authorList>
            <person name="Romanenko L."/>
            <person name="Otstavnykh N."/>
            <person name="Kurilenko V."/>
            <person name="Eremeev V."/>
            <person name="Velansky P."/>
            <person name="Mikhailov V."/>
            <person name="Isaeva M."/>
        </authorList>
    </citation>
    <scope>NUCLEOTIDE SEQUENCE</scope>
    <source>
        <strain evidence="1">KMM 9713</strain>
    </source>
</reference>
<proteinExistence type="predicted"/>
<keyword evidence="2" id="KW-1185">Reference proteome</keyword>
<accession>A0A9X4RU19</accession>
<gene>
    <name evidence="1" type="ORF">NMK71_02265</name>
</gene>
<dbReference type="Gene3D" id="3.40.630.30">
    <property type="match status" value="1"/>
</dbReference>
<protein>
    <recommendedName>
        <fullName evidence="3">BioF2-like acetyltransferase domain-containing protein</fullName>
    </recommendedName>
</protein>